<name>A0A1U7J2K7_9CYAN</name>
<evidence type="ECO:0000259" key="6">
    <source>
        <dbReference type="SMART" id="SM00897"/>
    </source>
</evidence>
<keyword evidence="3" id="KW-0812">Transmembrane</keyword>
<dbReference type="PANTHER" id="PTHR14939">
    <property type="entry name" value="F-BOX ONLY PROTEIN 22"/>
    <property type="match status" value="1"/>
</dbReference>
<evidence type="ECO:0008006" key="10">
    <source>
        <dbReference type="Google" id="ProtNLM"/>
    </source>
</evidence>
<reference evidence="8 9" key="1">
    <citation type="submission" date="2016-11" db="EMBL/GenBank/DDBJ databases">
        <title>Draft Genome Sequences of Nine Cyanobacterial Strains from Diverse Habitats.</title>
        <authorList>
            <person name="Zhu T."/>
            <person name="Hou S."/>
            <person name="Lu X."/>
            <person name="Hess W.R."/>
        </authorList>
    </citation>
    <scope>NUCLEOTIDE SEQUENCE [LARGE SCALE GENOMIC DNA]</scope>
    <source>
        <strain evidence="8 9">NIES-30</strain>
    </source>
</reference>
<keyword evidence="4" id="KW-1133">Transmembrane helix</keyword>
<dbReference type="PANTHER" id="PTHR14939:SF5">
    <property type="entry name" value="F-BOX ONLY PROTEIN 22"/>
    <property type="match status" value="1"/>
</dbReference>
<comment type="subcellular location">
    <subcellularLocation>
        <location evidence="1">Cell membrane</location>
        <topology evidence="1">Multi-pass membrane protein</topology>
    </subcellularLocation>
</comment>
<evidence type="ECO:0000259" key="7">
    <source>
        <dbReference type="SMART" id="SM01204"/>
    </source>
</evidence>
<sequence length="416" mass="44443">MTDIPQPDHPPMEWANAVSTRPSLEGAVKDVVEQLKHRLTGAPDLGIVFISSSFTSEFARLLPLLHDLLPIPALVGCSGGGIVGMDDQGHPQELEDTPALSLTLARLPGVTVRSFHLSSDDLPDLDSPPNAWSELMGVAPEANPQFILMADPFSSNVTDLLQGLDFAYPSGVKIGGLASVDGFNRHSGLFCDRTLHTEGAVGVALAGPIVLDTIVAQGCRPIGPVYRVDKAERNILLSLSDPEDSDSARPPLELLQELFETLPEGDRQLAQSSLFIGMAQDSFKLSLNPGDFLIRTLLGVDPKMGAIAVGDRLRPGQRVQFHLRDAHTSATDLEALLQRYQQQTPVAIAPVGALMFSCMGRGAGLYNQANFDSGLFAQYLPGLPIGGFFCGGEIGPVGQTTFLHGFTSVFGICRQP</sequence>
<proteinExistence type="predicted"/>
<keyword evidence="2" id="KW-1003">Cell membrane</keyword>
<dbReference type="Pfam" id="PF10442">
    <property type="entry name" value="FIST_C"/>
    <property type="match status" value="1"/>
</dbReference>
<evidence type="ECO:0000256" key="2">
    <source>
        <dbReference type="ARBA" id="ARBA00022475"/>
    </source>
</evidence>
<accession>A0A1U7J2K7</accession>
<dbReference type="SMART" id="SM01204">
    <property type="entry name" value="FIST_C"/>
    <property type="match status" value="1"/>
</dbReference>
<evidence type="ECO:0000256" key="5">
    <source>
        <dbReference type="ARBA" id="ARBA00023136"/>
    </source>
</evidence>
<dbReference type="Proteomes" id="UP000185557">
    <property type="component" value="Unassembled WGS sequence"/>
</dbReference>
<evidence type="ECO:0000256" key="4">
    <source>
        <dbReference type="ARBA" id="ARBA00022989"/>
    </source>
</evidence>
<dbReference type="InterPro" id="IPR019494">
    <property type="entry name" value="FIST_C"/>
</dbReference>
<evidence type="ECO:0000313" key="8">
    <source>
        <dbReference type="EMBL" id="OKH46375.1"/>
    </source>
</evidence>
<dbReference type="InterPro" id="IPR016741">
    <property type="entry name" value="UCP018953"/>
</dbReference>
<dbReference type="Pfam" id="PF08495">
    <property type="entry name" value="FIST"/>
    <property type="match status" value="1"/>
</dbReference>
<dbReference type="STRING" id="549789.NIES30_16885"/>
<evidence type="ECO:0000256" key="1">
    <source>
        <dbReference type="ARBA" id="ARBA00004651"/>
    </source>
</evidence>
<keyword evidence="9" id="KW-1185">Reference proteome</keyword>
<keyword evidence="5" id="KW-0472">Membrane</keyword>
<dbReference type="AlphaFoldDB" id="A0A1U7J2K7"/>
<evidence type="ECO:0000256" key="3">
    <source>
        <dbReference type="ARBA" id="ARBA00022692"/>
    </source>
</evidence>
<dbReference type="EMBL" id="MRCG01000013">
    <property type="protein sequence ID" value="OKH46375.1"/>
    <property type="molecule type" value="Genomic_DNA"/>
</dbReference>
<dbReference type="InterPro" id="IPR013702">
    <property type="entry name" value="FIST_domain_N"/>
</dbReference>
<dbReference type="SMART" id="SM00897">
    <property type="entry name" value="FIST"/>
    <property type="match status" value="1"/>
</dbReference>
<dbReference type="GO" id="GO:0005886">
    <property type="term" value="C:plasma membrane"/>
    <property type="evidence" value="ECO:0007669"/>
    <property type="project" value="UniProtKB-SubCell"/>
</dbReference>
<feature type="domain" description="FIST C-domain" evidence="7">
    <location>
        <begin position="251"/>
        <end position="397"/>
    </location>
</feature>
<evidence type="ECO:0000313" key="9">
    <source>
        <dbReference type="Proteomes" id="UP000185557"/>
    </source>
</evidence>
<protein>
    <recommendedName>
        <fullName evidence="10">Histidine kinase</fullName>
    </recommendedName>
</protein>
<dbReference type="PIRSF" id="PIRSF018953">
    <property type="entry name" value="UCP018953"/>
    <property type="match status" value="1"/>
</dbReference>
<comment type="caution">
    <text evidence="8">The sequence shown here is derived from an EMBL/GenBank/DDBJ whole genome shotgun (WGS) entry which is preliminary data.</text>
</comment>
<organism evidence="8 9">
    <name type="scientific">Phormidium tenue NIES-30</name>
    <dbReference type="NCBI Taxonomy" id="549789"/>
    <lineage>
        <taxon>Bacteria</taxon>
        <taxon>Bacillati</taxon>
        <taxon>Cyanobacteriota</taxon>
        <taxon>Cyanophyceae</taxon>
        <taxon>Oscillatoriophycideae</taxon>
        <taxon>Oscillatoriales</taxon>
        <taxon>Oscillatoriaceae</taxon>
        <taxon>Phormidium</taxon>
    </lineage>
</organism>
<gene>
    <name evidence="8" type="ORF">NIES30_16885</name>
</gene>
<feature type="domain" description="FIST" evidence="6">
    <location>
        <begin position="42"/>
        <end position="243"/>
    </location>
</feature>